<feature type="transmembrane region" description="Helical" evidence="1">
    <location>
        <begin position="6"/>
        <end position="22"/>
    </location>
</feature>
<evidence type="ECO:0000313" key="3">
    <source>
        <dbReference type="Proteomes" id="UP000327118"/>
    </source>
</evidence>
<name>A0A5N6YRC8_9EURO</name>
<evidence type="ECO:0000313" key="2">
    <source>
        <dbReference type="EMBL" id="KAE8347997.1"/>
    </source>
</evidence>
<keyword evidence="3" id="KW-1185">Reference proteome</keyword>
<keyword evidence="1" id="KW-0472">Membrane</keyword>
<keyword evidence="1" id="KW-1133">Transmembrane helix</keyword>
<evidence type="ECO:0000256" key="1">
    <source>
        <dbReference type="SAM" id="Phobius"/>
    </source>
</evidence>
<dbReference type="EMBL" id="ML740364">
    <property type="protein sequence ID" value="KAE8347997.1"/>
    <property type="molecule type" value="Genomic_DNA"/>
</dbReference>
<keyword evidence="1" id="KW-0812">Transmembrane</keyword>
<protein>
    <submittedName>
        <fullName evidence="2">Uncharacterized protein</fullName>
    </submittedName>
</protein>
<organism evidence="2 3">
    <name type="scientific">Aspergillus coremiiformis</name>
    <dbReference type="NCBI Taxonomy" id="138285"/>
    <lineage>
        <taxon>Eukaryota</taxon>
        <taxon>Fungi</taxon>
        <taxon>Dikarya</taxon>
        <taxon>Ascomycota</taxon>
        <taxon>Pezizomycotina</taxon>
        <taxon>Eurotiomycetes</taxon>
        <taxon>Eurotiomycetidae</taxon>
        <taxon>Eurotiales</taxon>
        <taxon>Aspergillaceae</taxon>
        <taxon>Aspergillus</taxon>
        <taxon>Aspergillus subgen. Circumdati</taxon>
    </lineage>
</organism>
<accession>A0A5N6YRC8</accession>
<dbReference type="Proteomes" id="UP000327118">
    <property type="component" value="Unassembled WGS sequence"/>
</dbReference>
<proteinExistence type="predicted"/>
<sequence>MLPFIFYSLFLFSLFFSFGILLHRQHHRQTYFVDSLCFGDLQVAMERSIHCL</sequence>
<dbReference type="AlphaFoldDB" id="A0A5N6YRC8"/>
<reference evidence="3" key="1">
    <citation type="submission" date="2019-04" db="EMBL/GenBank/DDBJ databases">
        <title>Friends and foes A comparative genomics studyof 23 Aspergillus species from section Flavi.</title>
        <authorList>
            <consortium name="DOE Joint Genome Institute"/>
            <person name="Kjaerbolling I."/>
            <person name="Vesth T."/>
            <person name="Frisvad J.C."/>
            <person name="Nybo J.L."/>
            <person name="Theobald S."/>
            <person name="Kildgaard S."/>
            <person name="Isbrandt T."/>
            <person name="Kuo A."/>
            <person name="Sato A."/>
            <person name="Lyhne E.K."/>
            <person name="Kogle M.E."/>
            <person name="Wiebenga A."/>
            <person name="Kun R.S."/>
            <person name="Lubbers R.J."/>
            <person name="Makela M.R."/>
            <person name="Barry K."/>
            <person name="Chovatia M."/>
            <person name="Clum A."/>
            <person name="Daum C."/>
            <person name="Haridas S."/>
            <person name="He G."/>
            <person name="LaButti K."/>
            <person name="Lipzen A."/>
            <person name="Mondo S."/>
            <person name="Riley R."/>
            <person name="Salamov A."/>
            <person name="Simmons B.A."/>
            <person name="Magnuson J.K."/>
            <person name="Henrissat B."/>
            <person name="Mortensen U.H."/>
            <person name="Larsen T.O."/>
            <person name="Devries R.P."/>
            <person name="Grigoriev I.V."/>
            <person name="Machida M."/>
            <person name="Baker S.E."/>
            <person name="Andersen M.R."/>
        </authorList>
    </citation>
    <scope>NUCLEOTIDE SEQUENCE [LARGE SCALE GENOMIC DNA]</scope>
    <source>
        <strain evidence="3">CBS 553.77</strain>
    </source>
</reference>
<gene>
    <name evidence="2" type="ORF">BDV28DRAFT_144565</name>
</gene>